<gene>
    <name evidence="9" type="ORF">L6773_00855</name>
</gene>
<organism evidence="9 10">
    <name type="scientific">Rhodohalobacter sulfatireducens</name>
    <dbReference type="NCBI Taxonomy" id="2911366"/>
    <lineage>
        <taxon>Bacteria</taxon>
        <taxon>Pseudomonadati</taxon>
        <taxon>Balneolota</taxon>
        <taxon>Balneolia</taxon>
        <taxon>Balneolales</taxon>
        <taxon>Balneolaceae</taxon>
        <taxon>Rhodohalobacter</taxon>
    </lineage>
</organism>
<evidence type="ECO:0000256" key="4">
    <source>
        <dbReference type="ARBA" id="ARBA00022801"/>
    </source>
</evidence>
<dbReference type="PANTHER" id="PTHR13604:SF0">
    <property type="entry name" value="ABASIC SITE PROCESSING PROTEIN HMCES"/>
    <property type="match status" value="1"/>
</dbReference>
<keyword evidence="4 8" id="KW-0378">Hydrolase</keyword>
<evidence type="ECO:0000256" key="5">
    <source>
        <dbReference type="ARBA" id="ARBA00023124"/>
    </source>
</evidence>
<dbReference type="Gene3D" id="3.90.1680.10">
    <property type="entry name" value="SOS response associated peptidase-like"/>
    <property type="match status" value="1"/>
</dbReference>
<evidence type="ECO:0000313" key="10">
    <source>
        <dbReference type="Proteomes" id="UP001165366"/>
    </source>
</evidence>
<evidence type="ECO:0000256" key="1">
    <source>
        <dbReference type="ARBA" id="ARBA00008136"/>
    </source>
</evidence>
<dbReference type="EC" id="3.4.-.-" evidence="8"/>
<dbReference type="SUPFAM" id="SSF143081">
    <property type="entry name" value="BB1717-like"/>
    <property type="match status" value="1"/>
</dbReference>
<keyword evidence="5" id="KW-0190">Covalent protein-DNA linkage</keyword>
<evidence type="ECO:0000313" key="9">
    <source>
        <dbReference type="EMBL" id="MCG2587095.1"/>
    </source>
</evidence>
<protein>
    <recommendedName>
        <fullName evidence="8">Abasic site processing protein</fullName>
        <ecNumber evidence="8">3.4.-.-</ecNumber>
    </recommendedName>
</protein>
<sequence length="224" mass="25680">MYFITKQTIQKTLDKMAKRVAFFASKEEVEEYYNIQTNKQALFEPHYNLSPGHQLPVIILNNGEPEITRVRWGQMGANRAEQTTTEKEKVLDELKKNHVKRCILSLSGFFVWKDDEEKNHPFFIRLLNNAVMSVAGLYYEGDESFVSIITTEANTLVEPMSATMPMMLDRPTALQWLDPGIDLEDLLKEAGNLFMLTDLSVLRVSKKVNDPTNNSPEIIQPIPK</sequence>
<evidence type="ECO:0000256" key="8">
    <source>
        <dbReference type="RuleBase" id="RU364100"/>
    </source>
</evidence>
<evidence type="ECO:0000256" key="7">
    <source>
        <dbReference type="ARBA" id="ARBA00023239"/>
    </source>
</evidence>
<keyword evidence="2 8" id="KW-0645">Protease</keyword>
<comment type="similarity">
    <text evidence="1 8">Belongs to the SOS response-associated peptidase family.</text>
</comment>
<comment type="caution">
    <text evidence="9">The sequence shown here is derived from an EMBL/GenBank/DDBJ whole genome shotgun (WGS) entry which is preliminary data.</text>
</comment>
<keyword evidence="7" id="KW-0456">Lyase</keyword>
<dbReference type="Proteomes" id="UP001165366">
    <property type="component" value="Unassembled WGS sequence"/>
</dbReference>
<proteinExistence type="inferred from homology"/>
<keyword evidence="10" id="KW-1185">Reference proteome</keyword>
<evidence type="ECO:0000256" key="3">
    <source>
        <dbReference type="ARBA" id="ARBA00022763"/>
    </source>
</evidence>
<dbReference type="InterPro" id="IPR036590">
    <property type="entry name" value="SRAP-like"/>
</dbReference>
<dbReference type="InterPro" id="IPR003738">
    <property type="entry name" value="SRAP"/>
</dbReference>
<reference evidence="9" key="1">
    <citation type="submission" date="2022-01" db="EMBL/GenBank/DDBJ databases">
        <authorList>
            <person name="Wang Y."/>
        </authorList>
    </citation>
    <scope>NUCLEOTIDE SEQUENCE</scope>
    <source>
        <strain evidence="9">WB101</strain>
    </source>
</reference>
<reference evidence="9" key="2">
    <citation type="submission" date="2024-05" db="EMBL/GenBank/DDBJ databases">
        <title>Rhodohalobacter halophilus gen. nov., sp. nov., a moderately halophilic member of the family Balneolaceae.</title>
        <authorList>
            <person name="Xia J."/>
        </authorList>
    </citation>
    <scope>NUCLEOTIDE SEQUENCE</scope>
    <source>
        <strain evidence="9">WB101</strain>
    </source>
</reference>
<keyword evidence="6" id="KW-0238">DNA-binding</keyword>
<evidence type="ECO:0000256" key="2">
    <source>
        <dbReference type="ARBA" id="ARBA00022670"/>
    </source>
</evidence>
<dbReference type="Pfam" id="PF02586">
    <property type="entry name" value="SRAP"/>
    <property type="match status" value="1"/>
</dbReference>
<dbReference type="PANTHER" id="PTHR13604">
    <property type="entry name" value="DC12-RELATED"/>
    <property type="match status" value="1"/>
</dbReference>
<name>A0ABS9K8C3_9BACT</name>
<dbReference type="EMBL" id="JAKLWS010000001">
    <property type="protein sequence ID" value="MCG2587095.1"/>
    <property type="molecule type" value="Genomic_DNA"/>
</dbReference>
<keyword evidence="3" id="KW-0227">DNA damage</keyword>
<evidence type="ECO:0000256" key="6">
    <source>
        <dbReference type="ARBA" id="ARBA00023125"/>
    </source>
</evidence>
<accession>A0ABS9K8C3</accession>